<feature type="transmembrane region" description="Helical" evidence="1">
    <location>
        <begin position="383"/>
        <end position="404"/>
    </location>
</feature>
<dbReference type="Proteomes" id="UP000265801">
    <property type="component" value="Unassembled WGS sequence"/>
</dbReference>
<keyword evidence="1" id="KW-0812">Transmembrane</keyword>
<proteinExistence type="predicted"/>
<dbReference type="AlphaFoldDB" id="A0A3A1QP68"/>
<feature type="transmembrane region" description="Helical" evidence="1">
    <location>
        <begin position="242"/>
        <end position="265"/>
    </location>
</feature>
<feature type="transmembrane region" description="Helical" evidence="1">
    <location>
        <begin position="315"/>
        <end position="333"/>
    </location>
</feature>
<gene>
    <name evidence="2" type="ORF">D3H55_21395</name>
</gene>
<keyword evidence="1" id="KW-0472">Membrane</keyword>
<evidence type="ECO:0000256" key="1">
    <source>
        <dbReference type="SAM" id="Phobius"/>
    </source>
</evidence>
<feature type="transmembrane region" description="Helical" evidence="1">
    <location>
        <begin position="156"/>
        <end position="177"/>
    </location>
</feature>
<feature type="transmembrane region" description="Helical" evidence="1">
    <location>
        <begin position="32"/>
        <end position="48"/>
    </location>
</feature>
<evidence type="ECO:0000313" key="2">
    <source>
        <dbReference type="EMBL" id="RIW28620.1"/>
    </source>
</evidence>
<accession>A0A3A1QP68</accession>
<feature type="transmembrane region" description="Helical" evidence="1">
    <location>
        <begin position="114"/>
        <end position="135"/>
    </location>
</feature>
<evidence type="ECO:0000313" key="3">
    <source>
        <dbReference type="Proteomes" id="UP000265801"/>
    </source>
</evidence>
<feature type="transmembrane region" description="Helical" evidence="1">
    <location>
        <begin position="201"/>
        <end position="221"/>
    </location>
</feature>
<dbReference type="EMBL" id="QXIR01000042">
    <property type="protein sequence ID" value="RIW28620.1"/>
    <property type="molecule type" value="Genomic_DNA"/>
</dbReference>
<dbReference type="Pfam" id="PF13687">
    <property type="entry name" value="DUF4153"/>
    <property type="match status" value="1"/>
</dbReference>
<keyword evidence="1" id="KW-1133">Transmembrane helix</keyword>
<feature type="transmembrane region" description="Helical" evidence="1">
    <location>
        <begin position="60"/>
        <end position="81"/>
    </location>
</feature>
<protein>
    <submittedName>
        <fullName evidence="2">DUF4173 domain-containing protein</fullName>
    </submittedName>
</protein>
<dbReference type="OrthoDB" id="9767931at2"/>
<feature type="transmembrane region" description="Helical" evidence="1">
    <location>
        <begin position="285"/>
        <end position="303"/>
    </location>
</feature>
<reference evidence="2 3" key="1">
    <citation type="submission" date="2018-09" db="EMBL/GenBank/DDBJ databases">
        <title>Bacillus saliacetes sp. nov., isolated from Thai shrimp paste (Ka-pi).</title>
        <authorList>
            <person name="Daroonpunt R."/>
            <person name="Tanasupawat S."/>
            <person name="Yiamsombut S."/>
        </authorList>
    </citation>
    <scope>NUCLEOTIDE SEQUENCE [LARGE SCALE GENOMIC DNA]</scope>
    <source>
        <strain evidence="2 3">SKP7-4</strain>
    </source>
</reference>
<dbReference type="InterPro" id="IPR025291">
    <property type="entry name" value="DUF4153"/>
</dbReference>
<name>A0A3A1QP68_9BACI</name>
<feature type="transmembrane region" description="Helical" evidence="1">
    <location>
        <begin position="353"/>
        <end position="371"/>
    </location>
</feature>
<keyword evidence="3" id="KW-1185">Reference proteome</keyword>
<comment type="caution">
    <text evidence="2">The sequence shown here is derived from an EMBL/GenBank/DDBJ whole genome shotgun (WGS) entry which is preliminary data.</text>
</comment>
<organism evidence="2 3">
    <name type="scientific">Bacillus salacetis</name>
    <dbReference type="NCBI Taxonomy" id="2315464"/>
    <lineage>
        <taxon>Bacteria</taxon>
        <taxon>Bacillati</taxon>
        <taxon>Bacillota</taxon>
        <taxon>Bacilli</taxon>
        <taxon>Bacillales</taxon>
        <taxon>Bacillaceae</taxon>
        <taxon>Bacillus</taxon>
    </lineage>
</organism>
<sequence length="485" mass="56309">MFFMKKRNLLLILSSILMGVLAEWLFVDHVFGLSVLLYVSLYYCLFYWQMKGRLFRNRKIGFLLMLSILSLSLGYFLYWNITFYLLNLLVLPAFIIVHSVIITRRKTIDWNNPAFIGFMFSFTGKWIAFTFGRIGKFKKVFQRRMNSGSYQTFKRVLIGLLISVPLVGFIGILLVSADNHFAELMARLPLKFFNLQIGDEIFRTIFVLMVSLILYSFIRMLRRNEKDYPRSMDIQRPSWETTIIVTVLISLNALYALFTFVQFQYFFSDTLLAGYTYADYARRGFFELIVVTLINWSIVVAVIKSSDKGEGVMSRVTNILLTLLIGMSGIMLYSAAMRLGLYEEAYGFTMSRVLAHSFMALIGVILAFTLLKIWYVRLSLSRFYIITVMIIYSGLNLVDLNGLIVEKNIDRYEQTGKIDLYYFEQMSYAGTLGLIDLYKQDPSLPGLKELLVREQEGAVDQKESWQSTNLVKKEAEKKLEKLELR</sequence>